<proteinExistence type="predicted"/>
<gene>
    <name evidence="1" type="ORF">DXN04_06485</name>
</gene>
<comment type="caution">
    <text evidence="1">The sequence shown here is derived from an EMBL/GenBank/DDBJ whole genome shotgun (WGS) entry which is preliminary data.</text>
</comment>
<protein>
    <submittedName>
        <fullName evidence="1">Uncharacterized protein</fullName>
    </submittedName>
</protein>
<evidence type="ECO:0000313" key="2">
    <source>
        <dbReference type="Proteomes" id="UP000261174"/>
    </source>
</evidence>
<evidence type="ECO:0000313" key="1">
    <source>
        <dbReference type="EMBL" id="RFM35043.1"/>
    </source>
</evidence>
<dbReference type="EMBL" id="QTJV01000002">
    <property type="protein sequence ID" value="RFM35043.1"/>
    <property type="molecule type" value="Genomic_DNA"/>
</dbReference>
<keyword evidence="2" id="KW-1185">Reference proteome</keyword>
<sequence>MPNPKRRGKRTHGMYPGFIRRHRHDSAWPYRTLSEVEDINDRNFLAAIARAAAANAINENKAMNIPVTVIEDGWVVKKSIDGTVVKIAPVDRKPATVRTRVLTKGVVLHVKGH</sequence>
<dbReference type="AlphaFoldDB" id="A0A3E1P4B7"/>
<accession>A0A3E1P4B7</accession>
<dbReference type="OrthoDB" id="680730at2"/>
<organism evidence="1 2">
    <name type="scientific">Chitinophaga silvisoli</name>
    <dbReference type="NCBI Taxonomy" id="2291814"/>
    <lineage>
        <taxon>Bacteria</taxon>
        <taxon>Pseudomonadati</taxon>
        <taxon>Bacteroidota</taxon>
        <taxon>Chitinophagia</taxon>
        <taxon>Chitinophagales</taxon>
        <taxon>Chitinophagaceae</taxon>
        <taxon>Chitinophaga</taxon>
    </lineage>
</organism>
<name>A0A3E1P4B7_9BACT</name>
<reference evidence="1 2" key="1">
    <citation type="submission" date="2018-08" db="EMBL/GenBank/DDBJ databases">
        <title>Chitinophaga sp. K20C18050901, a novel bacterium isolated from forest soil.</title>
        <authorList>
            <person name="Wang C."/>
        </authorList>
    </citation>
    <scope>NUCLEOTIDE SEQUENCE [LARGE SCALE GENOMIC DNA]</scope>
    <source>
        <strain evidence="1 2">K20C18050901</strain>
    </source>
</reference>
<dbReference type="RefSeq" id="WP_116852527.1">
    <property type="nucleotide sequence ID" value="NZ_QTJV01000002.1"/>
</dbReference>
<dbReference type="Proteomes" id="UP000261174">
    <property type="component" value="Unassembled WGS sequence"/>
</dbReference>